<name>A0ABD6CCR4_9EURY</name>
<evidence type="ECO:0000313" key="1">
    <source>
        <dbReference type="EMBL" id="MFD1587476.1"/>
    </source>
</evidence>
<dbReference type="EMBL" id="JBHUDJ010000003">
    <property type="protein sequence ID" value="MFD1587476.1"/>
    <property type="molecule type" value="Genomic_DNA"/>
</dbReference>
<accession>A0ABD6CCR4</accession>
<comment type="caution">
    <text evidence="1">The sequence shown here is derived from an EMBL/GenBank/DDBJ whole genome shotgun (WGS) entry which is preliminary data.</text>
</comment>
<dbReference type="AlphaFoldDB" id="A0ABD6CCR4"/>
<organism evidence="1 2">
    <name type="scientific">Halorientalis brevis</name>
    <dbReference type="NCBI Taxonomy" id="1126241"/>
    <lineage>
        <taxon>Archaea</taxon>
        <taxon>Methanobacteriati</taxon>
        <taxon>Methanobacteriota</taxon>
        <taxon>Stenosarchaea group</taxon>
        <taxon>Halobacteria</taxon>
        <taxon>Halobacteriales</taxon>
        <taxon>Haloarculaceae</taxon>
        <taxon>Halorientalis</taxon>
    </lineage>
</organism>
<dbReference type="Proteomes" id="UP001597119">
    <property type="component" value="Unassembled WGS sequence"/>
</dbReference>
<evidence type="ECO:0000313" key="2">
    <source>
        <dbReference type="Proteomes" id="UP001597119"/>
    </source>
</evidence>
<keyword evidence="2" id="KW-1185">Reference proteome</keyword>
<protein>
    <submittedName>
        <fullName evidence="1">Uncharacterized protein</fullName>
    </submittedName>
</protein>
<dbReference type="PROSITE" id="PS51257">
    <property type="entry name" value="PROKAR_LIPOPROTEIN"/>
    <property type="match status" value="1"/>
</dbReference>
<proteinExistence type="predicted"/>
<gene>
    <name evidence="1" type="ORF">ACFR9U_10805</name>
</gene>
<reference evidence="1 2" key="1">
    <citation type="journal article" date="2019" name="Int. J. Syst. Evol. Microbiol.">
        <title>The Global Catalogue of Microorganisms (GCM) 10K type strain sequencing project: providing services to taxonomists for standard genome sequencing and annotation.</title>
        <authorList>
            <consortium name="The Broad Institute Genomics Platform"/>
            <consortium name="The Broad Institute Genome Sequencing Center for Infectious Disease"/>
            <person name="Wu L."/>
            <person name="Ma J."/>
        </authorList>
    </citation>
    <scope>NUCLEOTIDE SEQUENCE [LARGE SCALE GENOMIC DNA]</scope>
    <source>
        <strain evidence="1 2">CGMCC 1.12125</strain>
    </source>
</reference>
<sequence length="258" mass="28089">MNRRLLLVGALVATVAFAGCSWVAETPESTPASSDTDSAEHAIPVFRLDGHASALANTSYALDIETRALKAQQRANRTITVRSNRSAKRFLLHNEIGNRSLTRYVNETAIYSRVVRNGTTNYTVQSLSAVPVNFSQIHRRAIQRDRLTTVYRVASFEKTDNATEDGRRYTEFTLENTTLSPNATVESSAGRITIRDDDVIDRAFVDISGGESGAPFHMLVDYRTTRTEDVSVAAPTWLDDAVAASAANATAGTTTAAN</sequence>
<dbReference type="RefSeq" id="WP_247373374.1">
    <property type="nucleotide sequence ID" value="NZ_JALLGV010000001.1"/>
</dbReference>